<evidence type="ECO:0000313" key="2">
    <source>
        <dbReference type="EMBL" id="MFC0861981.1"/>
    </source>
</evidence>
<name>A0ABV6U4B5_9ACTN</name>
<feature type="chain" id="PRO_5045730243" evidence="1">
    <location>
        <begin position="28"/>
        <end position="293"/>
    </location>
</feature>
<proteinExistence type="predicted"/>
<evidence type="ECO:0000256" key="1">
    <source>
        <dbReference type="SAM" id="SignalP"/>
    </source>
</evidence>
<accession>A0ABV6U4B5</accession>
<dbReference type="RefSeq" id="WP_394300202.1">
    <property type="nucleotide sequence ID" value="NZ_JBHMQT010000009.1"/>
</dbReference>
<comment type="caution">
    <text evidence="2">The sequence shown here is derived from an EMBL/GenBank/DDBJ whole genome shotgun (WGS) entry which is preliminary data.</text>
</comment>
<sequence>MRTPHKIMAAVTLALAAVSVASPSASADSSQAATAAATAAATTTTTTAYQYRGYHGLSSILNITPGMRSAGLRPVAVSIGLQASQEKFAGFWDNKPGPAYLLQKWIDADRYQKLFDESTGDGYQPTVVSATGSGSQASFTALFQKKTGRFFSRHNIGTSEFGGANLYARQNGYIPVSVNVYGTASNPRYVAVWADNPSSITWSLTTATPASQYQRLFDAQVQAGYRPSAIAVGPDGKSYTTVWRKDTIGTWYAFHGLSAAQYQARFDEMTAKGLYPTWIDMENGVYAAVFTTR</sequence>
<keyword evidence="1" id="KW-0732">Signal</keyword>
<reference evidence="2 3" key="1">
    <citation type="submission" date="2024-09" db="EMBL/GenBank/DDBJ databases">
        <authorList>
            <person name="Sun Q."/>
            <person name="Mori K."/>
        </authorList>
    </citation>
    <scope>NUCLEOTIDE SEQUENCE [LARGE SCALE GENOMIC DNA]</scope>
    <source>
        <strain evidence="2 3">TBRC 1851</strain>
    </source>
</reference>
<organism evidence="2 3">
    <name type="scientific">Sphaerimonospora cavernae</name>
    <dbReference type="NCBI Taxonomy" id="1740611"/>
    <lineage>
        <taxon>Bacteria</taxon>
        <taxon>Bacillati</taxon>
        <taxon>Actinomycetota</taxon>
        <taxon>Actinomycetes</taxon>
        <taxon>Streptosporangiales</taxon>
        <taxon>Streptosporangiaceae</taxon>
        <taxon>Sphaerimonospora</taxon>
    </lineage>
</organism>
<feature type="signal peptide" evidence="1">
    <location>
        <begin position="1"/>
        <end position="27"/>
    </location>
</feature>
<keyword evidence="3" id="KW-1185">Reference proteome</keyword>
<dbReference type="EMBL" id="JBHMQT010000009">
    <property type="protein sequence ID" value="MFC0861981.1"/>
    <property type="molecule type" value="Genomic_DNA"/>
</dbReference>
<evidence type="ECO:0000313" key="3">
    <source>
        <dbReference type="Proteomes" id="UP001589870"/>
    </source>
</evidence>
<dbReference type="Proteomes" id="UP001589870">
    <property type="component" value="Unassembled WGS sequence"/>
</dbReference>
<gene>
    <name evidence="2" type="ORF">ACFHYQ_06710</name>
</gene>
<dbReference type="Pfam" id="PF17660">
    <property type="entry name" value="BTRD1"/>
    <property type="match status" value="5"/>
</dbReference>
<protein>
    <submittedName>
        <fullName evidence="2">Uncharacterized protein</fullName>
    </submittedName>
</protein>
<dbReference type="InterPro" id="IPR049511">
    <property type="entry name" value="PGH-like_rpt"/>
</dbReference>